<dbReference type="AlphaFoldDB" id="A0A3N4PZV1"/>
<evidence type="ECO:0008006" key="4">
    <source>
        <dbReference type="Google" id="ProtNLM"/>
    </source>
</evidence>
<keyword evidence="3" id="KW-1185">Reference proteome</keyword>
<dbReference type="SUPFAM" id="SSF51126">
    <property type="entry name" value="Pectin lyase-like"/>
    <property type="match status" value="1"/>
</dbReference>
<dbReference type="InterPro" id="IPR011050">
    <property type="entry name" value="Pectin_lyase_fold/virulence"/>
</dbReference>
<proteinExistence type="predicted"/>
<evidence type="ECO:0000313" key="2">
    <source>
        <dbReference type="EMBL" id="RPE09230.1"/>
    </source>
</evidence>
<name>A0A3N4PZV1_9BACT</name>
<reference evidence="2 3" key="1">
    <citation type="submission" date="2018-11" db="EMBL/GenBank/DDBJ databases">
        <title>Chitinophaga lutea sp.nov., isolate from arsenic contaminated soil.</title>
        <authorList>
            <person name="Zong Y."/>
        </authorList>
    </citation>
    <scope>NUCLEOTIDE SEQUENCE [LARGE SCALE GENOMIC DNA]</scope>
    <source>
        <strain evidence="2 3">ZY74</strain>
    </source>
</reference>
<evidence type="ECO:0000313" key="3">
    <source>
        <dbReference type="Proteomes" id="UP000278351"/>
    </source>
</evidence>
<sequence length="792" mass="85012">MTKNTIADLKAYTGTTPNELVTVLGYHAPADGGGGDFYWNATSAAGEDGGTVFTTGQPTGRWIRIETFPVNVKWFGAKGVNTDDTQAVQKALDYCRTTGVRKRLLFPDGTYELGKVDITGVRSLEGLSNKVWIRGKQLQDIFYWKGAGEAGYIKVEELTIKNFTITLETSADSRATYKRVGFGGERIGNCAIHLPGEGVGYLFEDVFITKSGGGTIAGYGGCGVFFTGAPYKVNVNGRLEIRSCDYGFVMGVSETHKDLSPTQITAIDAAANTFTGTPLPANGDQVALLYDVNERQLVSDTDASVLAIRPRKRYYVTGVNAGAGTFQLAASAGGAAIAFNVADNPEVEPTPDPSEPPAPPRALPPQTFMIPAGGHPKSIEFAADEWSIQQLITAQTMRCGLSVTNIYQCGFGTFGCQSSRAAIRVLNYDSKIRYANANVSFDEMYTEGPFDIAYMKNREYVRIEGFGITVHSGPRHITAGSIQDNALNNYITFDTNYSVFNAVGINLNSKLKVPGDGNIIKGRLMGKESNLDNQGLNNQITFHRDETGGDSQQSFAYLSRFSLSKAVGGFWPDHVFKGNAGAPHQSDQVLFFPAATQIYVGSPALQYLTDPALDANAYVRFSATGALRLRNPFGTLANTLTIGRYFPKMRWMLYAKVRSISGTKDVTLAFADVAGSTTYNVSQTHSVGTNWQIISVEADHRTAPDGLNGELLLTPATTGLDVAYFVIVPFAGETFSVKTNFGGNVLDLAGPGTPEGAVTAAVGSTYRRTDGGTGSTFYIKESGTGTTGWTAL</sequence>
<dbReference type="InterPro" id="IPR012334">
    <property type="entry name" value="Pectin_lyas_fold"/>
</dbReference>
<protein>
    <recommendedName>
        <fullName evidence="4">Pectate lyase superfamily protein domain-containing protein</fullName>
    </recommendedName>
</protein>
<dbReference type="Proteomes" id="UP000278351">
    <property type="component" value="Unassembled WGS sequence"/>
</dbReference>
<feature type="region of interest" description="Disordered" evidence="1">
    <location>
        <begin position="344"/>
        <end position="363"/>
    </location>
</feature>
<evidence type="ECO:0000256" key="1">
    <source>
        <dbReference type="SAM" id="MobiDB-lite"/>
    </source>
</evidence>
<dbReference type="RefSeq" id="WP_123848228.1">
    <property type="nucleotide sequence ID" value="NZ_RPDH01000002.1"/>
</dbReference>
<comment type="caution">
    <text evidence="2">The sequence shown here is derived from an EMBL/GenBank/DDBJ whole genome shotgun (WGS) entry which is preliminary data.</text>
</comment>
<organism evidence="2 3">
    <name type="scientific">Chitinophaga lutea</name>
    <dbReference type="NCBI Taxonomy" id="2488634"/>
    <lineage>
        <taxon>Bacteria</taxon>
        <taxon>Pseudomonadati</taxon>
        <taxon>Bacteroidota</taxon>
        <taxon>Chitinophagia</taxon>
        <taxon>Chitinophagales</taxon>
        <taxon>Chitinophagaceae</taxon>
        <taxon>Chitinophaga</taxon>
    </lineage>
</organism>
<gene>
    <name evidence="2" type="ORF">EGT74_19715</name>
</gene>
<dbReference type="Gene3D" id="2.160.20.10">
    <property type="entry name" value="Single-stranded right-handed beta-helix, Pectin lyase-like"/>
    <property type="match status" value="1"/>
</dbReference>
<dbReference type="EMBL" id="RPDH01000002">
    <property type="protein sequence ID" value="RPE09230.1"/>
    <property type="molecule type" value="Genomic_DNA"/>
</dbReference>
<feature type="compositionally biased region" description="Pro residues" evidence="1">
    <location>
        <begin position="348"/>
        <end position="363"/>
    </location>
</feature>
<dbReference type="OrthoDB" id="634143at2"/>
<accession>A0A3N4PZV1</accession>